<evidence type="ECO:0000256" key="7">
    <source>
        <dbReference type="PROSITE-ProRule" id="PRU10141"/>
    </source>
</evidence>
<dbReference type="PROSITE" id="PS00108">
    <property type="entry name" value="PROTEIN_KINASE_ST"/>
    <property type="match status" value="1"/>
</dbReference>
<feature type="compositionally biased region" description="Low complexity" evidence="8">
    <location>
        <begin position="124"/>
        <end position="141"/>
    </location>
</feature>
<dbReference type="CDD" id="cd14016">
    <property type="entry name" value="STKc_CK1"/>
    <property type="match status" value="1"/>
</dbReference>
<dbReference type="PANTHER" id="PTHR11909">
    <property type="entry name" value="CASEIN KINASE-RELATED"/>
    <property type="match status" value="1"/>
</dbReference>
<dbReference type="InterPro" id="IPR050235">
    <property type="entry name" value="CK1_Ser-Thr_kinase"/>
</dbReference>
<feature type="compositionally biased region" description="Acidic residues" evidence="8">
    <location>
        <begin position="38"/>
        <end position="48"/>
    </location>
</feature>
<dbReference type="EMBL" id="JN625213">
    <property type="protein sequence ID" value="AEO89321.1"/>
    <property type="molecule type" value="mRNA"/>
</dbReference>
<dbReference type="PROSITE" id="PS50011">
    <property type="entry name" value="PROTEIN_KINASE_DOM"/>
    <property type="match status" value="1"/>
</dbReference>
<dbReference type="SMR" id="G3M5G6"/>
<proteinExistence type="evidence at transcript level"/>
<dbReference type="SUPFAM" id="SSF56112">
    <property type="entry name" value="Protein kinase-like (PK-like)"/>
    <property type="match status" value="1"/>
</dbReference>
<name>G3M5G6_DUNSA</name>
<dbReference type="EC" id="2.7.11.1" evidence="2"/>
<dbReference type="AlphaFoldDB" id="G3M5G6"/>
<reference evidence="10" key="1">
    <citation type="submission" date="2011-08" db="EMBL/GenBank/DDBJ databases">
        <title>Cloning and characterization of a serine/threonine protein kinase of Dunaliella salina.</title>
        <authorList>
            <person name="Chai X."/>
            <person name="Xue F."/>
        </authorList>
    </citation>
    <scope>NUCLEOTIDE SEQUENCE</scope>
</reference>
<feature type="compositionally biased region" description="Pro residues" evidence="8">
    <location>
        <begin position="111"/>
        <end position="123"/>
    </location>
</feature>
<feature type="compositionally biased region" description="Low complexity" evidence="8">
    <location>
        <begin position="73"/>
        <end position="110"/>
    </location>
</feature>
<evidence type="ECO:0000256" key="5">
    <source>
        <dbReference type="ARBA" id="ARBA00022777"/>
    </source>
</evidence>
<evidence type="ECO:0000256" key="2">
    <source>
        <dbReference type="ARBA" id="ARBA00012513"/>
    </source>
</evidence>
<feature type="region of interest" description="Disordered" evidence="8">
    <location>
        <begin position="1"/>
        <end position="165"/>
    </location>
</feature>
<evidence type="ECO:0000256" key="6">
    <source>
        <dbReference type="ARBA" id="ARBA00022840"/>
    </source>
</evidence>
<accession>G3M5G6</accession>
<evidence type="ECO:0000256" key="4">
    <source>
        <dbReference type="ARBA" id="ARBA00022741"/>
    </source>
</evidence>
<dbReference type="PROSITE" id="PS00107">
    <property type="entry name" value="PROTEIN_KINASE_ATP"/>
    <property type="match status" value="1"/>
</dbReference>
<keyword evidence="3 10" id="KW-0808">Transferase</keyword>
<evidence type="ECO:0000256" key="1">
    <source>
        <dbReference type="ARBA" id="ARBA00005926"/>
    </source>
</evidence>
<evidence type="ECO:0000256" key="8">
    <source>
        <dbReference type="SAM" id="MobiDB-lite"/>
    </source>
</evidence>
<keyword evidence="4 7" id="KW-0547">Nucleotide-binding</keyword>
<dbReference type="InterPro" id="IPR011009">
    <property type="entry name" value="Kinase-like_dom_sf"/>
</dbReference>
<dbReference type="InterPro" id="IPR008271">
    <property type="entry name" value="Ser/Thr_kinase_AS"/>
</dbReference>
<dbReference type="InterPro" id="IPR000719">
    <property type="entry name" value="Prot_kinase_dom"/>
</dbReference>
<dbReference type="Gene3D" id="1.10.510.10">
    <property type="entry name" value="Transferase(Phosphotransferase) domain 1"/>
    <property type="match status" value="1"/>
</dbReference>
<dbReference type="InterPro" id="IPR017441">
    <property type="entry name" value="Protein_kinase_ATP_BS"/>
</dbReference>
<evidence type="ECO:0000256" key="3">
    <source>
        <dbReference type="ARBA" id="ARBA00022679"/>
    </source>
</evidence>
<dbReference type="GO" id="GO:0004674">
    <property type="term" value="F:protein serine/threonine kinase activity"/>
    <property type="evidence" value="ECO:0007669"/>
    <property type="project" value="UniProtKB-KW"/>
</dbReference>
<keyword evidence="5 10" id="KW-0418">Kinase</keyword>
<dbReference type="InterPro" id="IPR055900">
    <property type="entry name" value="DUF7477"/>
</dbReference>
<sequence>MPPRAARQAKLEAQKRLVKQKEEEEDAEPLAPGAAKQEEEEEEEEEEEPARARRAPKRGGAGTRAPKPEPLLPAQAAGPAAAVAAAAAAAQPAAVAAAAAPAMAPKAVAVPPAPCPPQPPAPAAPAYVAPAVAGDPGAAGDDGPDSHPPPAKVQVGGSPSYTPEKKLGKGGFGQVWLGRRLVPPRGAAAKANIVDGPGAMQVALKFEHLSSKGCSNGPPYEWSVYQMLGESCGIPRLHYKGQQDNFYVMIMDILGPSLWDVWNQKNQHLSEPYVACVAIESLAILKSLHEKGYVHGDVKPENFLLGAPGSAKEKKLYLVDLGLAMRWRDRNQHVKYDQKPDDFRGTVRYSSVHAHLGRTPSRRDDLESLAYTLMFLLKGRLPWQGYQGANKGYWVCRKKMQTSADMLCRLCHPAFRNFCDSVVNLKFEEEPNYAKYISWFEPIVNLPERPLQIDSSLQAIVGQKRSRSEYEEEAEPPGKKVRSGLGAKQWISIYNRHKPMKQRYHYNVNTSRLLVHVQKGWEDGLYISCVASAANLWGIVMDAGTDFVQQIYKVHYSSFLPKEWIMEKWEEGYYITAVAGSDNMSSLVVMSKGTKFTQQSYKVSDSFPYEWIKKKWREGFFVTAMATANTQWAVIMSRTQGIISQCVELDFHYPSEGIHKRWDARYRVTCGAATEDQSAFLLSQMKRVCQDETQETLRTSQFRTTHIKEKWDNDLYLIGIAYGKTVS</sequence>
<feature type="domain" description="Protein kinase" evidence="9">
    <location>
        <begin position="161"/>
        <end position="444"/>
    </location>
</feature>
<dbReference type="Pfam" id="PF00069">
    <property type="entry name" value="Pkinase"/>
    <property type="match status" value="1"/>
</dbReference>
<dbReference type="Pfam" id="PF24289">
    <property type="entry name" value="DUF7477"/>
    <property type="match status" value="1"/>
</dbReference>
<evidence type="ECO:0000313" key="10">
    <source>
        <dbReference type="EMBL" id="AEO89321.1"/>
    </source>
</evidence>
<organism evidence="10">
    <name type="scientific">Dunaliella salina</name>
    <name type="common">Green alga</name>
    <name type="synonym">Protococcus salinus</name>
    <dbReference type="NCBI Taxonomy" id="3046"/>
    <lineage>
        <taxon>Eukaryota</taxon>
        <taxon>Viridiplantae</taxon>
        <taxon>Chlorophyta</taxon>
        <taxon>core chlorophytes</taxon>
        <taxon>Chlorophyceae</taxon>
        <taxon>CS clade</taxon>
        <taxon>Chlamydomonadales</taxon>
        <taxon>Dunaliellaceae</taxon>
        <taxon>Dunaliella</taxon>
    </lineage>
</organism>
<dbReference type="GO" id="GO:0005524">
    <property type="term" value="F:ATP binding"/>
    <property type="evidence" value="ECO:0007669"/>
    <property type="project" value="UniProtKB-UniRule"/>
</dbReference>
<feature type="compositionally biased region" description="Basic and acidic residues" evidence="8">
    <location>
        <begin position="9"/>
        <end position="22"/>
    </location>
</feature>
<keyword evidence="6 7" id="KW-0067">ATP-binding</keyword>
<keyword evidence="10" id="KW-0723">Serine/threonine-protein kinase</keyword>
<dbReference type="SMART" id="SM00220">
    <property type="entry name" value="S_TKc"/>
    <property type="match status" value="1"/>
</dbReference>
<protein>
    <recommendedName>
        <fullName evidence="2">non-specific serine/threonine protein kinase</fullName>
        <ecNumber evidence="2">2.7.11.1</ecNumber>
    </recommendedName>
</protein>
<evidence type="ECO:0000259" key="9">
    <source>
        <dbReference type="PROSITE" id="PS50011"/>
    </source>
</evidence>
<feature type="binding site" evidence="7">
    <location>
        <position position="190"/>
    </location>
    <ligand>
        <name>ATP</name>
        <dbReference type="ChEBI" id="CHEBI:30616"/>
    </ligand>
</feature>
<comment type="similarity">
    <text evidence="1">Belongs to the protein kinase superfamily. CK1 Ser/Thr protein kinase family. Casein kinase I subfamily.</text>
</comment>